<dbReference type="PANTHER" id="PTHR43391:SF14">
    <property type="entry name" value="DEHYDROGENASE_REDUCTASE SDR FAMILY PROTEIN 7-LIKE"/>
    <property type="match status" value="1"/>
</dbReference>
<dbReference type="InterPro" id="IPR036291">
    <property type="entry name" value="NAD(P)-bd_dom_sf"/>
</dbReference>
<dbReference type="InterPro" id="IPR002347">
    <property type="entry name" value="SDR_fam"/>
</dbReference>
<dbReference type="Gene3D" id="3.40.50.720">
    <property type="entry name" value="NAD(P)-binding Rossmann-like Domain"/>
    <property type="match status" value="1"/>
</dbReference>
<protein>
    <submittedName>
        <fullName evidence="5">SDR family oxidoreductase</fullName>
    </submittedName>
</protein>
<dbReference type="Proteomes" id="UP001501598">
    <property type="component" value="Unassembled WGS sequence"/>
</dbReference>
<dbReference type="EMBL" id="BAABGT010000028">
    <property type="protein sequence ID" value="GAA4543960.1"/>
    <property type="molecule type" value="Genomic_DNA"/>
</dbReference>
<dbReference type="RefSeq" id="WP_345415377.1">
    <property type="nucleotide sequence ID" value="NZ_BAABGT010000028.1"/>
</dbReference>
<proteinExistence type="inferred from homology"/>
<evidence type="ECO:0000256" key="2">
    <source>
        <dbReference type="ARBA" id="ARBA00022857"/>
    </source>
</evidence>
<name>A0ABP8RPP7_9PSEU</name>
<comment type="caution">
    <text evidence="5">The sequence shown here is derived from an EMBL/GenBank/DDBJ whole genome shotgun (WGS) entry which is preliminary data.</text>
</comment>
<organism evidence="5 6">
    <name type="scientific">Pseudonocardia xishanensis</name>
    <dbReference type="NCBI Taxonomy" id="630995"/>
    <lineage>
        <taxon>Bacteria</taxon>
        <taxon>Bacillati</taxon>
        <taxon>Actinomycetota</taxon>
        <taxon>Actinomycetes</taxon>
        <taxon>Pseudonocardiales</taxon>
        <taxon>Pseudonocardiaceae</taxon>
        <taxon>Pseudonocardia</taxon>
    </lineage>
</organism>
<accession>A0ABP8RPP7</accession>
<dbReference type="InterPro" id="IPR020904">
    <property type="entry name" value="Sc_DH/Rdtase_CS"/>
</dbReference>
<dbReference type="PRINTS" id="PR00080">
    <property type="entry name" value="SDRFAMILY"/>
</dbReference>
<keyword evidence="3" id="KW-0560">Oxidoreductase</keyword>
<evidence type="ECO:0000256" key="4">
    <source>
        <dbReference type="RuleBase" id="RU000363"/>
    </source>
</evidence>
<reference evidence="6" key="1">
    <citation type="journal article" date="2019" name="Int. J. Syst. Evol. Microbiol.">
        <title>The Global Catalogue of Microorganisms (GCM) 10K type strain sequencing project: providing services to taxonomists for standard genome sequencing and annotation.</title>
        <authorList>
            <consortium name="The Broad Institute Genomics Platform"/>
            <consortium name="The Broad Institute Genome Sequencing Center for Infectious Disease"/>
            <person name="Wu L."/>
            <person name="Ma J."/>
        </authorList>
    </citation>
    <scope>NUCLEOTIDE SEQUENCE [LARGE SCALE GENOMIC DNA]</scope>
    <source>
        <strain evidence="6">JCM 17906</strain>
    </source>
</reference>
<keyword evidence="2" id="KW-0521">NADP</keyword>
<sequence length="266" mass="27347">MTDLSEAVAIVTGAGSGIGRGIALALRAEGAEIVVADVSAEAAAAVAAETDGLAVPTDVTDPVAVQELVDAALGRHGRIDVLVNNAGVGPQAAIADMTLEDWRWLLDVNLWGVIHGVAAVVPLMRAQGSGHIVNIASMSALAPMPPLGGYAVGKAGVAVLTEVLAAELEGTGVDATLVLPGPTRTAIGDSLRNRPGAAGALREFRNEPPAELWRTADEVGRRVAEAVRDREPIVVTHPELWGRVAARHERYAAAFRRAAAVPADTA</sequence>
<keyword evidence="6" id="KW-1185">Reference proteome</keyword>
<dbReference type="PRINTS" id="PR00081">
    <property type="entry name" value="GDHRDH"/>
</dbReference>
<comment type="similarity">
    <text evidence="1 4">Belongs to the short-chain dehydrogenases/reductases (SDR) family.</text>
</comment>
<evidence type="ECO:0000313" key="5">
    <source>
        <dbReference type="EMBL" id="GAA4543960.1"/>
    </source>
</evidence>
<dbReference type="PANTHER" id="PTHR43391">
    <property type="entry name" value="RETINOL DEHYDROGENASE-RELATED"/>
    <property type="match status" value="1"/>
</dbReference>
<evidence type="ECO:0000256" key="1">
    <source>
        <dbReference type="ARBA" id="ARBA00006484"/>
    </source>
</evidence>
<dbReference type="CDD" id="cd05233">
    <property type="entry name" value="SDR_c"/>
    <property type="match status" value="1"/>
</dbReference>
<evidence type="ECO:0000256" key="3">
    <source>
        <dbReference type="ARBA" id="ARBA00023002"/>
    </source>
</evidence>
<dbReference type="Pfam" id="PF00106">
    <property type="entry name" value="adh_short"/>
    <property type="match status" value="1"/>
</dbReference>
<dbReference type="PROSITE" id="PS00061">
    <property type="entry name" value="ADH_SHORT"/>
    <property type="match status" value="1"/>
</dbReference>
<gene>
    <name evidence="5" type="ORF">GCM10023175_21380</name>
</gene>
<dbReference type="SUPFAM" id="SSF51735">
    <property type="entry name" value="NAD(P)-binding Rossmann-fold domains"/>
    <property type="match status" value="1"/>
</dbReference>
<evidence type="ECO:0000313" key="6">
    <source>
        <dbReference type="Proteomes" id="UP001501598"/>
    </source>
</evidence>